<evidence type="ECO:0000256" key="1">
    <source>
        <dbReference type="ARBA" id="ARBA00004651"/>
    </source>
</evidence>
<dbReference type="PANTHER" id="PTHR35402:SF1">
    <property type="entry name" value="TYPE II SECRETION SYSTEM PROTEIN GSPF DOMAIN-CONTAINING PROTEIN"/>
    <property type="match status" value="1"/>
</dbReference>
<dbReference type="InterPro" id="IPR018076">
    <property type="entry name" value="T2SS_GspF_dom"/>
</dbReference>
<keyword evidence="4 6" id="KW-1133">Transmembrane helix</keyword>
<evidence type="ECO:0000256" key="5">
    <source>
        <dbReference type="ARBA" id="ARBA00023136"/>
    </source>
</evidence>
<dbReference type="GO" id="GO:0005886">
    <property type="term" value="C:plasma membrane"/>
    <property type="evidence" value="ECO:0007669"/>
    <property type="project" value="UniProtKB-SubCell"/>
</dbReference>
<evidence type="ECO:0000256" key="4">
    <source>
        <dbReference type="ARBA" id="ARBA00022989"/>
    </source>
</evidence>
<name>D6PBI2_9ARCH</name>
<protein>
    <recommendedName>
        <fullName evidence="7">Type II secretion system protein GspF domain-containing protein</fullName>
    </recommendedName>
</protein>
<dbReference type="InterPro" id="IPR056569">
    <property type="entry name" value="ArlJ-like"/>
</dbReference>
<dbReference type="AlphaFoldDB" id="D6PBI2"/>
<keyword evidence="2" id="KW-1003">Cell membrane</keyword>
<evidence type="ECO:0000256" key="6">
    <source>
        <dbReference type="SAM" id="Phobius"/>
    </source>
</evidence>
<organism evidence="8">
    <name type="scientific">uncultured archaeon MedDCM-OCT-S05-C205</name>
    <dbReference type="NCBI Taxonomy" id="743089"/>
    <lineage>
        <taxon>Archaea</taxon>
        <taxon>environmental samples</taxon>
    </lineage>
</organism>
<feature type="transmembrane region" description="Helical" evidence="6">
    <location>
        <begin position="391"/>
        <end position="421"/>
    </location>
</feature>
<feature type="domain" description="Type II secretion system protein GspF" evidence="7">
    <location>
        <begin position="287"/>
        <end position="411"/>
    </location>
</feature>
<comment type="subcellular location">
    <subcellularLocation>
        <location evidence="1">Cell membrane</location>
        <topology evidence="1">Multi-pass membrane protein</topology>
    </subcellularLocation>
</comment>
<keyword evidence="3 6" id="KW-0812">Transmembrane</keyword>
<evidence type="ECO:0000313" key="8">
    <source>
        <dbReference type="EMBL" id="ADD93083.1"/>
    </source>
</evidence>
<dbReference type="Gene3D" id="1.20.81.30">
    <property type="entry name" value="Type II secretion system (T2SS), domain F"/>
    <property type="match status" value="1"/>
</dbReference>
<evidence type="ECO:0000256" key="2">
    <source>
        <dbReference type="ARBA" id="ARBA00022475"/>
    </source>
</evidence>
<feature type="transmembrane region" description="Helical" evidence="6">
    <location>
        <begin position="21"/>
        <end position="44"/>
    </location>
</feature>
<dbReference type="PANTHER" id="PTHR35402">
    <property type="entry name" value="INTEGRAL MEMBRANE PROTEIN-RELATED"/>
    <property type="match status" value="1"/>
</dbReference>
<feature type="transmembrane region" description="Helical" evidence="6">
    <location>
        <begin position="485"/>
        <end position="506"/>
    </location>
</feature>
<sequence length="529" mass="58143">MARKKKQKITVKLDLPKDDSTLTKLYAILFVSIFLGLCTATVWVTNSGFIPTQNGEPMFTNLYCGITAKDAEGNPNGDAFNTNIKPDYAANQSCAILQDAPDRVVWEGEEWKSFTKQGKNFDVPGVSTDQTGGINVLQPLWANCSVDADTPTDYIVAIRSQDGDIWDYEGTTDTDNNPDNDGCEIIIGDIPADDRYEFVIFSKEEGKRLSKATFDVTVHYYDGIPSNMNNASFWLGPEVELGPKSMRPFIFLNFFGLTFFFLLYPASYYWERVENAKNEVEEKFPDFLRDLAEYWKGGLSMTVAIQTLATSEYGALNDEVKKMSDQLSWGIKFSDVIKQFADRVGTPLVQRAIALIAEADRAGGKISDILVTAANDSRELKFLEGERKRAIGSYIAVIWTSYFVFLGVIVTLAVVFIPAIAGSNSSGEDGGDSGGQTIGNMTIRNIDPLFFLTVFYYGVTMQAVGNGTMAGLMSTGRFSTGFKHSGMMIVVSLFVFNLLAFTPNLIGVTEVPGLNPSTGTFVPSPIFPG</sequence>
<keyword evidence="5 6" id="KW-0472">Membrane</keyword>
<proteinExistence type="predicted"/>
<dbReference type="EMBL" id="GU942963">
    <property type="protein sequence ID" value="ADD93083.1"/>
    <property type="molecule type" value="Genomic_DNA"/>
</dbReference>
<feature type="transmembrane region" description="Helical" evidence="6">
    <location>
        <begin position="449"/>
        <end position="473"/>
    </location>
</feature>
<dbReference type="Pfam" id="PF00482">
    <property type="entry name" value="T2SSF"/>
    <property type="match status" value="1"/>
</dbReference>
<reference evidence="8" key="1">
    <citation type="journal article" date="2010" name="ISME J.">
        <title>Metagenome of the Mediterranean deep chlorophyll maximum studied by direct and fosmid library 454 pyrosequencing.</title>
        <authorList>
            <person name="Ghai R."/>
            <person name="Martin-Cuadrado A.B."/>
            <person name="Molto A.G."/>
            <person name="Heredia I.G."/>
            <person name="Cabrera R."/>
            <person name="Martin J."/>
            <person name="Verdu M."/>
            <person name="Deschamps P."/>
            <person name="Moreira D."/>
            <person name="Lopez-Garcia P."/>
            <person name="Mira A."/>
            <person name="Rodriguez-Valera F."/>
        </authorList>
    </citation>
    <scope>NUCLEOTIDE SEQUENCE</scope>
</reference>
<dbReference type="InterPro" id="IPR042094">
    <property type="entry name" value="T2SS_GspF_sf"/>
</dbReference>
<evidence type="ECO:0000259" key="7">
    <source>
        <dbReference type="Pfam" id="PF00482"/>
    </source>
</evidence>
<evidence type="ECO:0000256" key="3">
    <source>
        <dbReference type="ARBA" id="ARBA00022692"/>
    </source>
</evidence>
<feature type="transmembrane region" description="Helical" evidence="6">
    <location>
        <begin position="249"/>
        <end position="270"/>
    </location>
</feature>
<accession>D6PBI2</accession>